<organism evidence="1 2">
    <name type="scientific">Candidatus Gottesmanbacteria bacterium GW2011_GWC2_39_8</name>
    <dbReference type="NCBI Taxonomy" id="1618450"/>
    <lineage>
        <taxon>Bacteria</taxon>
        <taxon>Candidatus Gottesmaniibacteriota</taxon>
    </lineage>
</organism>
<protein>
    <submittedName>
        <fullName evidence="1">Uncharacterized protein</fullName>
    </submittedName>
</protein>
<accession>A0A0G0S9M3</accession>
<dbReference type="Proteomes" id="UP000034539">
    <property type="component" value="Unassembled WGS sequence"/>
</dbReference>
<dbReference type="EMBL" id="LBXN01000069">
    <property type="protein sequence ID" value="KKR31465.1"/>
    <property type="molecule type" value="Genomic_DNA"/>
</dbReference>
<dbReference type="AlphaFoldDB" id="A0A0G0S9M3"/>
<evidence type="ECO:0000313" key="1">
    <source>
        <dbReference type="EMBL" id="KKR31465.1"/>
    </source>
</evidence>
<gene>
    <name evidence="1" type="ORF">UT63_C0069G0003</name>
</gene>
<proteinExistence type="predicted"/>
<comment type="caution">
    <text evidence="1">The sequence shown here is derived from an EMBL/GenBank/DDBJ whole genome shotgun (WGS) entry which is preliminary data.</text>
</comment>
<evidence type="ECO:0000313" key="2">
    <source>
        <dbReference type="Proteomes" id="UP000034539"/>
    </source>
</evidence>
<name>A0A0G0S9M3_9BACT</name>
<sequence length="86" mass="9920">MNETINEKISVVTVYDQVQGLVIPKKVKWQGRVYEITKIGYHHKVKEGNKLLHIFAVSNDSIAFRLRLDTDNLHWTLEEISDGLAD</sequence>
<reference evidence="1 2" key="1">
    <citation type="journal article" date="2015" name="Nature">
        <title>rRNA introns, odd ribosomes, and small enigmatic genomes across a large radiation of phyla.</title>
        <authorList>
            <person name="Brown C.T."/>
            <person name="Hug L.A."/>
            <person name="Thomas B.C."/>
            <person name="Sharon I."/>
            <person name="Castelle C.J."/>
            <person name="Singh A."/>
            <person name="Wilkins M.J."/>
            <person name="Williams K.H."/>
            <person name="Banfield J.F."/>
        </authorList>
    </citation>
    <scope>NUCLEOTIDE SEQUENCE [LARGE SCALE GENOMIC DNA]</scope>
</reference>